<accession>X1K620</accession>
<comment type="caution">
    <text evidence="1">The sequence shown here is derived from an EMBL/GenBank/DDBJ whole genome shotgun (WGS) entry which is preliminary data.</text>
</comment>
<organism evidence="1">
    <name type="scientific">marine sediment metagenome</name>
    <dbReference type="NCBI Taxonomy" id="412755"/>
    <lineage>
        <taxon>unclassified sequences</taxon>
        <taxon>metagenomes</taxon>
        <taxon>ecological metagenomes</taxon>
    </lineage>
</organism>
<proteinExistence type="predicted"/>
<dbReference type="AlphaFoldDB" id="X1K620"/>
<sequence>MPGFEEEVKHNFDSFTAKWKNELSTIQASLDTSEQEFLNSYKRLTSINSWRELLIRSEVSEESYRFFCEAQNDGVSSHVFARLGSWRAALKCLRSCIENVIFCEYYKDHPIELRLWTNGRHRLGF</sequence>
<name>X1K620_9ZZZZ</name>
<protein>
    <submittedName>
        <fullName evidence="1">Uncharacterized protein</fullName>
    </submittedName>
</protein>
<feature type="non-terminal residue" evidence="1">
    <location>
        <position position="125"/>
    </location>
</feature>
<dbReference type="EMBL" id="BARU01036297">
    <property type="protein sequence ID" value="GAH89090.1"/>
    <property type="molecule type" value="Genomic_DNA"/>
</dbReference>
<reference evidence="1" key="1">
    <citation type="journal article" date="2014" name="Front. Microbiol.">
        <title>High frequency of phylogenetically diverse reductive dehalogenase-homologous genes in deep subseafloor sedimentary metagenomes.</title>
        <authorList>
            <person name="Kawai M."/>
            <person name="Futagami T."/>
            <person name="Toyoda A."/>
            <person name="Takaki Y."/>
            <person name="Nishi S."/>
            <person name="Hori S."/>
            <person name="Arai W."/>
            <person name="Tsubouchi T."/>
            <person name="Morono Y."/>
            <person name="Uchiyama I."/>
            <person name="Ito T."/>
            <person name="Fujiyama A."/>
            <person name="Inagaki F."/>
            <person name="Takami H."/>
        </authorList>
    </citation>
    <scope>NUCLEOTIDE SEQUENCE</scope>
    <source>
        <strain evidence="1">Expedition CK06-06</strain>
    </source>
</reference>
<gene>
    <name evidence="1" type="ORF">S03H2_56706</name>
</gene>
<evidence type="ECO:0000313" key="1">
    <source>
        <dbReference type="EMBL" id="GAH89090.1"/>
    </source>
</evidence>